<organism evidence="1 2">
    <name type="scientific">Ficus carica</name>
    <name type="common">Common fig</name>
    <dbReference type="NCBI Taxonomy" id="3494"/>
    <lineage>
        <taxon>Eukaryota</taxon>
        <taxon>Viridiplantae</taxon>
        <taxon>Streptophyta</taxon>
        <taxon>Embryophyta</taxon>
        <taxon>Tracheophyta</taxon>
        <taxon>Spermatophyta</taxon>
        <taxon>Magnoliopsida</taxon>
        <taxon>eudicotyledons</taxon>
        <taxon>Gunneridae</taxon>
        <taxon>Pentapetalae</taxon>
        <taxon>rosids</taxon>
        <taxon>fabids</taxon>
        <taxon>Rosales</taxon>
        <taxon>Moraceae</taxon>
        <taxon>Ficeae</taxon>
        <taxon>Ficus</taxon>
    </lineage>
</organism>
<gene>
    <name evidence="1" type="ORF">TIFTF001_000079</name>
</gene>
<reference evidence="1" key="1">
    <citation type="submission" date="2023-07" db="EMBL/GenBank/DDBJ databases">
        <title>draft genome sequence of fig (Ficus carica).</title>
        <authorList>
            <person name="Takahashi T."/>
            <person name="Nishimura K."/>
        </authorList>
    </citation>
    <scope>NUCLEOTIDE SEQUENCE</scope>
</reference>
<proteinExistence type="predicted"/>
<dbReference type="Proteomes" id="UP001187192">
    <property type="component" value="Unassembled WGS sequence"/>
</dbReference>
<protein>
    <submittedName>
        <fullName evidence="1">Uncharacterized protein</fullName>
    </submittedName>
</protein>
<dbReference type="EMBL" id="BTGU01000001">
    <property type="protein sequence ID" value="GMN23325.1"/>
    <property type="molecule type" value="Genomic_DNA"/>
</dbReference>
<name>A0AA87Z384_FICCA</name>
<keyword evidence="2" id="KW-1185">Reference proteome</keyword>
<evidence type="ECO:0000313" key="2">
    <source>
        <dbReference type="Proteomes" id="UP001187192"/>
    </source>
</evidence>
<sequence>MPKISGTTPDVIALSDQSCTVTLRLVTCKREVPRSNGDTGGVSATSTPILKSVMTLMSKWKGRVLTMNYCPYLNRWANPLFIDVIRGLGCSGDPIRLNSECSRRCQSEQAANIGDGTGVVTSGALGVRQRIVTVTPGHSCQLVRGGVTRIVRGLLNKWHSPIAW</sequence>
<accession>A0AA87Z384</accession>
<evidence type="ECO:0000313" key="1">
    <source>
        <dbReference type="EMBL" id="GMN23325.1"/>
    </source>
</evidence>
<comment type="caution">
    <text evidence="1">The sequence shown here is derived from an EMBL/GenBank/DDBJ whole genome shotgun (WGS) entry which is preliminary data.</text>
</comment>
<dbReference type="AlphaFoldDB" id="A0AA87Z384"/>